<keyword evidence="1" id="KW-1133">Transmembrane helix</keyword>
<feature type="transmembrane region" description="Helical" evidence="1">
    <location>
        <begin position="49"/>
        <end position="79"/>
    </location>
</feature>
<proteinExistence type="predicted"/>
<reference evidence="3" key="1">
    <citation type="submission" date="2022-10" db="EMBL/GenBank/DDBJ databases">
        <title>Genome assembly of Pristionchus species.</title>
        <authorList>
            <person name="Yoshida K."/>
            <person name="Sommer R.J."/>
        </authorList>
    </citation>
    <scope>NUCLEOTIDE SEQUENCE [LARGE SCALE GENOMIC DNA]</scope>
    <source>
        <strain evidence="3">RS5460</strain>
    </source>
</reference>
<feature type="transmembrane region" description="Helical" evidence="1">
    <location>
        <begin position="6"/>
        <end position="29"/>
    </location>
</feature>
<evidence type="ECO:0008006" key="4">
    <source>
        <dbReference type="Google" id="ProtNLM"/>
    </source>
</evidence>
<comment type="caution">
    <text evidence="2">The sequence shown here is derived from an EMBL/GenBank/DDBJ whole genome shotgun (WGS) entry which is preliminary data.</text>
</comment>
<protein>
    <recommendedName>
        <fullName evidence="4">G protein-coupled receptor</fullName>
    </recommendedName>
</protein>
<dbReference type="EMBL" id="BTRK01000004">
    <property type="protein sequence ID" value="GMR46009.1"/>
    <property type="molecule type" value="Genomic_DNA"/>
</dbReference>
<evidence type="ECO:0000256" key="1">
    <source>
        <dbReference type="SAM" id="Phobius"/>
    </source>
</evidence>
<accession>A0AAN5CKD8</accession>
<feature type="non-terminal residue" evidence="2">
    <location>
        <position position="1"/>
    </location>
</feature>
<name>A0AAN5CKD8_9BILA</name>
<keyword evidence="1" id="KW-0472">Membrane</keyword>
<keyword evidence="1" id="KW-0812">Transmembrane</keyword>
<organism evidence="2 3">
    <name type="scientific">Pristionchus mayeri</name>
    <dbReference type="NCBI Taxonomy" id="1317129"/>
    <lineage>
        <taxon>Eukaryota</taxon>
        <taxon>Metazoa</taxon>
        <taxon>Ecdysozoa</taxon>
        <taxon>Nematoda</taxon>
        <taxon>Chromadorea</taxon>
        <taxon>Rhabditida</taxon>
        <taxon>Rhabditina</taxon>
        <taxon>Diplogasteromorpha</taxon>
        <taxon>Diplogasteroidea</taxon>
        <taxon>Neodiplogasteridae</taxon>
        <taxon>Pristionchus</taxon>
    </lineage>
</organism>
<gene>
    <name evidence="2" type="ORF">PMAYCL1PPCAC_16204</name>
</gene>
<sequence length="81" mass="9033">VETPSLIFGSLMKQIFLGYMTSLLSVIALDRWVATKAWAWYESSKHSTLLFFLLQEIIHISVSSTIASLLIFVVIGSIVSL</sequence>
<evidence type="ECO:0000313" key="3">
    <source>
        <dbReference type="Proteomes" id="UP001328107"/>
    </source>
</evidence>
<keyword evidence="3" id="KW-1185">Reference proteome</keyword>
<dbReference type="Proteomes" id="UP001328107">
    <property type="component" value="Unassembled WGS sequence"/>
</dbReference>
<evidence type="ECO:0000313" key="2">
    <source>
        <dbReference type="EMBL" id="GMR46009.1"/>
    </source>
</evidence>
<dbReference type="AlphaFoldDB" id="A0AAN5CKD8"/>